<evidence type="ECO:0000313" key="19">
    <source>
        <dbReference type="Proteomes" id="UP000515150"/>
    </source>
</evidence>
<reference evidence="20" key="1">
    <citation type="submission" date="2025-08" db="UniProtKB">
        <authorList>
            <consortium name="RefSeq"/>
        </authorList>
    </citation>
    <scope>IDENTIFICATION</scope>
</reference>
<sequence>MAMAQSSSCPNPDLSTCAIVHSPQSISSDLNTQREIGNDDGEEEEEEVELAEEVGEDVLMMGEEGEEGDEGESEQQSEREEVRFIEVALFPNGAIREEEGKGKKLEENFEGAVEAEEKDQEKLNEQAKEEMSEAMTKGGSEDTNVGVEHQCDVLPMTNTEKVEDMRNEQYKQDILKREADVREEQINEEDSRLNDHQITSPVCDVEIVEESSLSSDESVVATQSSDDTSKTNSAVLSNNNETERIEGSITFEDSTEVDEEVTVQHDPCHISTVLFGTVDVLGTDRQTVQVTSEHLDKMKDTDKRGSESSIQHSDSITWQQSDVEQATYEIEENNEFYVQSASSAVLDIEAETNLEETQPQLDFVPLEALSQTEGRIEEISLEGINQTAHEDEQVRQVGVNTLIGTDGGGKTTEEEWKACDNVVSELMDEEEDRRKGDKGMNEESTVQFEKQAMVALEEPTVKFVEEDTLEAKQHVDLDQVEEAFELEEHCEVELDQTEGEVTSDKNESKTEGNEFQDHSMQLLGETRTDCKSIFREQPQNQITIQHENDGEELEDTMVEEVEMAEEPVTVLDDEIEETEENQTSEEQELATCEETTSNTKDTEFQEPEEKDQKQKGEKGTGQNDKKPTDDMREVELDINGKVNKLRKAMENGILCPEPHQLRKQEWGTARLRSPRRKDNDWIKNDEPEDSNEIELKDWRKELKPVKRDWENEGGRKEWMKKDSPPEETAPPKRDDWIKELKSVIKDESLPKKRSEQGKKKRVVLLEDGHSYIPQREEITEDKKEEVKLISHKRVESPLPYVRRNSKTPQDQEYEISLYVKAGSDGESIGNCPFSQRLFMILWLKGVIFNVTTVDLKRKPADLQDLAPGTNPPFVTFNGEVKVDVNKIEEFLEEKLTPPRYPRLAPRHLEANTAGIDVFAKFSAYIKNPRKDANDALEKALLKSLRRLDEFLRTPLSEEIDAYAPGDLPESTRSFLDGDELTLADCNLLPKLHILKVVAKKYRGFEIPTEMTGVWRYLNGAYQREEFTRTCPAEREIEFAYLNVAKRIK</sequence>
<keyword evidence="10 16" id="KW-0406">Ion transport</keyword>
<comment type="catalytic activity">
    <reaction evidence="15">
        <text>chloride(in) = chloride(out)</text>
        <dbReference type="Rhea" id="RHEA:29823"/>
        <dbReference type="ChEBI" id="CHEBI:17996"/>
    </reaction>
</comment>
<dbReference type="RefSeq" id="XP_028984708.1">
    <property type="nucleotide sequence ID" value="XM_029128875.3"/>
</dbReference>
<feature type="compositionally biased region" description="Basic and acidic residues" evidence="17">
    <location>
        <begin position="676"/>
        <end position="685"/>
    </location>
</feature>
<dbReference type="SFLD" id="SFLDS00019">
    <property type="entry name" value="Glutathione_Transferase_(cytos"/>
    <property type="match status" value="1"/>
</dbReference>
<feature type="compositionally biased region" description="Acidic residues" evidence="17">
    <location>
        <begin position="38"/>
        <end position="56"/>
    </location>
</feature>
<evidence type="ECO:0000256" key="2">
    <source>
        <dbReference type="ARBA" id="ARBA00007655"/>
    </source>
</evidence>
<keyword evidence="7 16" id="KW-0851">Voltage-gated channel</keyword>
<feature type="region of interest" description="Disordered" evidence="17">
    <location>
        <begin position="705"/>
        <end position="735"/>
    </location>
</feature>
<evidence type="ECO:0000256" key="10">
    <source>
        <dbReference type="ARBA" id="ARBA00023065"/>
    </source>
</evidence>
<comment type="domain">
    <text evidence="16">Members of this family may change from a globular, soluble state to a state where the N-terminal domain is inserted into the membrane and functions as chloride channel. A conformation change of the N-terminal domain is thought to expose hydrophobic surfaces that trigger membrane insertion.</text>
</comment>
<keyword evidence="12 16" id="KW-0869">Chloride channel</keyword>
<dbReference type="KEGG" id="bspl:114842876"/>
<evidence type="ECO:0000256" key="8">
    <source>
        <dbReference type="ARBA" id="ARBA00022989"/>
    </source>
</evidence>
<dbReference type="GeneID" id="114842876"/>
<evidence type="ECO:0000256" key="13">
    <source>
        <dbReference type="ARBA" id="ARBA00023214"/>
    </source>
</evidence>
<feature type="compositionally biased region" description="Polar residues" evidence="17">
    <location>
        <begin position="307"/>
        <end position="316"/>
    </location>
</feature>
<dbReference type="PROSITE" id="PS50405">
    <property type="entry name" value="GST_CTER"/>
    <property type="match status" value="1"/>
</dbReference>
<evidence type="ECO:0000256" key="6">
    <source>
        <dbReference type="ARBA" id="ARBA00022692"/>
    </source>
</evidence>
<dbReference type="CDD" id="cd03061">
    <property type="entry name" value="GST_N_CLIC"/>
    <property type="match status" value="1"/>
</dbReference>
<keyword evidence="6" id="KW-0812">Transmembrane</keyword>
<feature type="compositionally biased region" description="Acidic residues" evidence="17">
    <location>
        <begin position="549"/>
        <end position="588"/>
    </location>
</feature>
<dbReference type="NCBIfam" id="TIGR00862">
    <property type="entry name" value="O-ClC"/>
    <property type="match status" value="1"/>
</dbReference>
<evidence type="ECO:0000256" key="16">
    <source>
        <dbReference type="RuleBase" id="RU362009"/>
    </source>
</evidence>
<feature type="compositionally biased region" description="Basic and acidic residues" evidence="17">
    <location>
        <begin position="297"/>
        <end position="306"/>
    </location>
</feature>
<dbReference type="PRINTS" id="PR01263">
    <property type="entry name" value="INTCLCHANNEL"/>
</dbReference>
<evidence type="ECO:0000256" key="12">
    <source>
        <dbReference type="ARBA" id="ARBA00023173"/>
    </source>
</evidence>
<comment type="similarity">
    <text evidence="2 16">Belongs to the chloride channel CLIC family.</text>
</comment>
<accession>A0A6P7KQ80</accession>
<dbReference type="Pfam" id="PF13410">
    <property type="entry name" value="GST_C_2"/>
    <property type="match status" value="1"/>
</dbReference>
<keyword evidence="11" id="KW-0472">Membrane</keyword>
<keyword evidence="14 16" id="KW-0407">Ion channel</keyword>
<protein>
    <recommendedName>
        <fullName evidence="16">Chloride intracellular channel protein</fullName>
    </recommendedName>
</protein>
<dbReference type="Gene3D" id="3.40.30.10">
    <property type="entry name" value="Glutaredoxin"/>
    <property type="match status" value="1"/>
</dbReference>
<feature type="compositionally biased region" description="Basic and acidic residues" evidence="17">
    <location>
        <begin position="610"/>
        <end position="635"/>
    </location>
</feature>
<feature type="region of interest" description="Disordered" evidence="17">
    <location>
        <begin position="537"/>
        <end position="636"/>
    </location>
</feature>
<dbReference type="Gene3D" id="1.20.1050.10">
    <property type="match status" value="1"/>
</dbReference>
<keyword evidence="3 16" id="KW-0813">Transport</keyword>
<evidence type="ECO:0000313" key="20">
    <source>
        <dbReference type="RefSeq" id="XP_028984708.1"/>
    </source>
</evidence>
<evidence type="ECO:0000256" key="15">
    <source>
        <dbReference type="ARBA" id="ARBA00024167"/>
    </source>
</evidence>
<feature type="region of interest" description="Disordered" evidence="17">
    <location>
        <begin position="209"/>
        <end position="246"/>
    </location>
</feature>
<feature type="compositionally biased region" description="Basic and acidic residues" evidence="17">
    <location>
        <begin position="119"/>
        <end position="131"/>
    </location>
</feature>
<keyword evidence="4" id="KW-1003">Cell membrane</keyword>
<comment type="subcellular location">
    <subcellularLocation>
        <location evidence="1">Cell membrane</location>
        <topology evidence="1">Single-pass membrane protein</topology>
    </subcellularLocation>
    <subcellularLocation>
        <location evidence="16">Membrane</location>
        <topology evidence="16">Single-pass membrane protein</topology>
    </subcellularLocation>
    <subcellularLocation>
        <location evidence="16">Cytoplasm</location>
    </subcellularLocation>
</comment>
<dbReference type="GO" id="GO:0016491">
    <property type="term" value="F:oxidoreductase activity"/>
    <property type="evidence" value="ECO:0007669"/>
    <property type="project" value="UniProtKB-KW"/>
</dbReference>
<dbReference type="OrthoDB" id="1935530at2759"/>
<feature type="region of interest" description="Disordered" evidence="17">
    <location>
        <begin position="297"/>
        <end position="316"/>
    </location>
</feature>
<evidence type="ECO:0000256" key="14">
    <source>
        <dbReference type="ARBA" id="ARBA00023303"/>
    </source>
</evidence>
<feature type="region of interest" description="Disordered" evidence="17">
    <location>
        <begin position="1"/>
        <end position="79"/>
    </location>
</feature>
<dbReference type="GO" id="GO:0034707">
    <property type="term" value="C:chloride channel complex"/>
    <property type="evidence" value="ECO:0007669"/>
    <property type="project" value="UniProtKB-KW"/>
</dbReference>
<dbReference type="GO" id="GO:0005886">
    <property type="term" value="C:plasma membrane"/>
    <property type="evidence" value="ECO:0007669"/>
    <property type="project" value="UniProtKB-SubCell"/>
</dbReference>
<organism evidence="19 20">
    <name type="scientific">Betta splendens</name>
    <name type="common">Siamese fighting fish</name>
    <dbReference type="NCBI Taxonomy" id="158456"/>
    <lineage>
        <taxon>Eukaryota</taxon>
        <taxon>Metazoa</taxon>
        <taxon>Chordata</taxon>
        <taxon>Craniata</taxon>
        <taxon>Vertebrata</taxon>
        <taxon>Euteleostomi</taxon>
        <taxon>Actinopterygii</taxon>
        <taxon>Neopterygii</taxon>
        <taxon>Teleostei</taxon>
        <taxon>Neoteleostei</taxon>
        <taxon>Acanthomorphata</taxon>
        <taxon>Anabantaria</taxon>
        <taxon>Anabantiformes</taxon>
        <taxon>Anabantoidei</taxon>
        <taxon>Osphronemidae</taxon>
        <taxon>Betta</taxon>
    </lineage>
</organism>
<dbReference type="SFLD" id="SFLDG00358">
    <property type="entry name" value="Main_(cytGST)"/>
    <property type="match status" value="1"/>
</dbReference>
<dbReference type="Proteomes" id="UP000515150">
    <property type="component" value="Chromosome 2"/>
</dbReference>
<dbReference type="InterPro" id="IPR036249">
    <property type="entry name" value="Thioredoxin-like_sf"/>
</dbReference>
<feature type="domain" description="GST C-terminal" evidence="18">
    <location>
        <begin position="877"/>
        <end position="1048"/>
    </location>
</feature>
<dbReference type="SUPFAM" id="SSF47616">
    <property type="entry name" value="GST C-terminal domain-like"/>
    <property type="match status" value="1"/>
</dbReference>
<feature type="region of interest" description="Disordered" evidence="17">
    <location>
        <begin position="98"/>
        <end position="165"/>
    </location>
</feature>
<gene>
    <name evidence="20" type="primary">LOC114842876</name>
</gene>
<evidence type="ECO:0000256" key="4">
    <source>
        <dbReference type="ARBA" id="ARBA00022475"/>
    </source>
</evidence>
<evidence type="ECO:0000256" key="17">
    <source>
        <dbReference type="SAM" id="MobiDB-lite"/>
    </source>
</evidence>
<dbReference type="SUPFAM" id="SSF52833">
    <property type="entry name" value="Thioredoxin-like"/>
    <property type="match status" value="1"/>
</dbReference>
<feature type="compositionally biased region" description="Polar residues" evidence="17">
    <location>
        <begin position="1"/>
        <end position="14"/>
    </location>
</feature>
<evidence type="ECO:0000256" key="3">
    <source>
        <dbReference type="ARBA" id="ARBA00022448"/>
    </source>
</evidence>
<evidence type="ECO:0000256" key="7">
    <source>
        <dbReference type="ARBA" id="ARBA00022882"/>
    </source>
</evidence>
<dbReference type="InterPro" id="IPR040079">
    <property type="entry name" value="Glutathione_S-Trfase"/>
</dbReference>
<keyword evidence="13 16" id="KW-0868">Chloride</keyword>
<evidence type="ECO:0000259" key="18">
    <source>
        <dbReference type="PROSITE" id="PS50405"/>
    </source>
</evidence>
<feature type="compositionally biased region" description="Acidic residues" evidence="17">
    <location>
        <begin position="63"/>
        <end position="75"/>
    </location>
</feature>
<feature type="region of interest" description="Disordered" evidence="17">
    <location>
        <begin position="491"/>
        <end position="522"/>
    </location>
</feature>
<feature type="compositionally biased region" description="Low complexity" evidence="17">
    <location>
        <begin position="210"/>
        <end position="220"/>
    </location>
</feature>
<evidence type="ECO:0000256" key="11">
    <source>
        <dbReference type="ARBA" id="ARBA00023136"/>
    </source>
</evidence>
<keyword evidence="8" id="KW-1133">Transmembrane helix</keyword>
<dbReference type="FunFam" id="3.40.30.10:FF:000021">
    <property type="entry name" value="Chloride intracellular channel 4"/>
    <property type="match status" value="1"/>
</dbReference>
<evidence type="ECO:0000256" key="5">
    <source>
        <dbReference type="ARBA" id="ARBA00022490"/>
    </source>
</evidence>
<dbReference type="FunFam" id="1.20.1050.10:FF:000001">
    <property type="entry name" value="Chloride intracellular channel 2"/>
    <property type="match status" value="1"/>
</dbReference>
<feature type="compositionally biased region" description="Basic and acidic residues" evidence="17">
    <location>
        <begin position="502"/>
        <end position="517"/>
    </location>
</feature>
<dbReference type="AlphaFoldDB" id="A0A6P7KQ80"/>
<evidence type="ECO:0000256" key="9">
    <source>
        <dbReference type="ARBA" id="ARBA00023002"/>
    </source>
</evidence>
<keyword evidence="9" id="KW-0560">Oxidoreductase</keyword>
<proteinExistence type="inferred from homology"/>
<dbReference type="PANTHER" id="PTHR45476">
    <property type="entry name" value="CHLORIDE INTRACELLULAR CHANNEL PROTEIN 6-RELATED"/>
    <property type="match status" value="1"/>
</dbReference>
<dbReference type="InterPro" id="IPR053823">
    <property type="entry name" value="CLIC_N"/>
</dbReference>
<feature type="compositionally biased region" description="Polar residues" evidence="17">
    <location>
        <begin position="22"/>
        <end position="34"/>
    </location>
</feature>
<dbReference type="GO" id="GO:0005737">
    <property type="term" value="C:cytoplasm"/>
    <property type="evidence" value="ECO:0007669"/>
    <property type="project" value="UniProtKB-SubCell"/>
</dbReference>
<dbReference type="PANTHER" id="PTHR45476:SF1">
    <property type="entry name" value="CHLORIDE INTRACELLULAR CHANNEL PROTEIN 6"/>
    <property type="match status" value="1"/>
</dbReference>
<evidence type="ECO:0000256" key="1">
    <source>
        <dbReference type="ARBA" id="ARBA00004162"/>
    </source>
</evidence>
<dbReference type="InterPro" id="IPR010987">
    <property type="entry name" value="Glutathione-S-Trfase_C-like"/>
</dbReference>
<dbReference type="InterPro" id="IPR036282">
    <property type="entry name" value="Glutathione-S-Trfase_C_sf"/>
</dbReference>
<feature type="compositionally biased region" description="Basic and acidic residues" evidence="17">
    <location>
        <begin position="98"/>
        <end position="107"/>
    </location>
</feature>
<keyword evidence="5 16" id="KW-0963">Cytoplasm</keyword>
<name>A0A6P7KQ80_BETSP</name>
<dbReference type="InParanoid" id="A0A6P7KQ80"/>
<feature type="compositionally biased region" description="Polar residues" evidence="17">
    <location>
        <begin position="221"/>
        <end position="240"/>
    </location>
</feature>
<keyword evidence="19" id="KW-1185">Reference proteome</keyword>
<feature type="region of interest" description="Disordered" evidence="17">
    <location>
        <begin position="660"/>
        <end position="692"/>
    </location>
</feature>
<dbReference type="InterPro" id="IPR002946">
    <property type="entry name" value="CLIC"/>
</dbReference>
<dbReference type="Pfam" id="PF22441">
    <property type="entry name" value="CLIC-like_N"/>
    <property type="match status" value="1"/>
</dbReference>
<dbReference type="GO" id="GO:0005254">
    <property type="term" value="F:chloride channel activity"/>
    <property type="evidence" value="ECO:0007669"/>
    <property type="project" value="UniProtKB-KW"/>
</dbReference>